<protein>
    <submittedName>
        <fullName evidence="1">Uncharacterized protein</fullName>
    </submittedName>
</protein>
<dbReference type="Proteomes" id="UP001501175">
    <property type="component" value="Unassembled WGS sequence"/>
</dbReference>
<sequence length="90" mass="10199">MQTESPKDTKVDGEQMTGPLIKTYKIIIVREAGPDPVTGEVLGYAEEHITVDATSRQAAYELAQMLDTLKFRGQVRRTIIDGEEHFDERY</sequence>
<reference evidence="2" key="1">
    <citation type="journal article" date="2019" name="Int. J. Syst. Evol. Microbiol.">
        <title>The Global Catalogue of Microorganisms (GCM) 10K type strain sequencing project: providing services to taxonomists for standard genome sequencing and annotation.</title>
        <authorList>
            <consortium name="The Broad Institute Genomics Platform"/>
            <consortium name="The Broad Institute Genome Sequencing Center for Infectious Disease"/>
            <person name="Wu L."/>
            <person name="Ma J."/>
        </authorList>
    </citation>
    <scope>NUCLEOTIDE SEQUENCE [LARGE SCALE GENOMIC DNA]</scope>
    <source>
        <strain evidence="2">JCM 17927</strain>
    </source>
</reference>
<dbReference type="EMBL" id="BAABHD010000005">
    <property type="protein sequence ID" value="GAA4448735.1"/>
    <property type="molecule type" value="Genomic_DNA"/>
</dbReference>
<proteinExistence type="predicted"/>
<keyword evidence="2" id="KW-1185">Reference proteome</keyword>
<evidence type="ECO:0000313" key="1">
    <source>
        <dbReference type="EMBL" id="GAA4448735.1"/>
    </source>
</evidence>
<name>A0ABP8MFR6_9BACT</name>
<organism evidence="1 2">
    <name type="scientific">Nibrella saemangeumensis</name>
    <dbReference type="NCBI Taxonomy" id="1084526"/>
    <lineage>
        <taxon>Bacteria</taxon>
        <taxon>Pseudomonadati</taxon>
        <taxon>Bacteroidota</taxon>
        <taxon>Cytophagia</taxon>
        <taxon>Cytophagales</taxon>
        <taxon>Spirosomataceae</taxon>
        <taxon>Nibrella</taxon>
    </lineage>
</organism>
<evidence type="ECO:0000313" key="2">
    <source>
        <dbReference type="Proteomes" id="UP001501175"/>
    </source>
</evidence>
<comment type="caution">
    <text evidence="1">The sequence shown here is derived from an EMBL/GenBank/DDBJ whole genome shotgun (WGS) entry which is preliminary data.</text>
</comment>
<accession>A0ABP8MFR6</accession>
<gene>
    <name evidence="1" type="ORF">GCM10023189_07030</name>
</gene>